<dbReference type="PANTHER" id="PTHR13789:SF309">
    <property type="entry name" value="PUTATIVE (AFU_ORTHOLOGUE AFUA_6G14510)-RELATED"/>
    <property type="match status" value="1"/>
</dbReference>
<feature type="domain" description="FAD-binding" evidence="3">
    <location>
        <begin position="6"/>
        <end position="169"/>
    </location>
</feature>
<dbReference type="AlphaFoldDB" id="A0A7X2IIH4"/>
<dbReference type="GO" id="GO:0071949">
    <property type="term" value="F:FAD binding"/>
    <property type="evidence" value="ECO:0007669"/>
    <property type="project" value="InterPro"/>
</dbReference>
<name>A0A7X2IIH4_9BURK</name>
<comment type="caution">
    <text evidence="4">The sequence shown here is derived from an EMBL/GenBank/DDBJ whole genome shotgun (WGS) entry which is preliminary data.</text>
</comment>
<protein>
    <submittedName>
        <fullName evidence="4">FAD-binding protein</fullName>
    </submittedName>
</protein>
<dbReference type="PANTHER" id="PTHR13789">
    <property type="entry name" value="MONOOXYGENASE"/>
    <property type="match status" value="1"/>
</dbReference>
<dbReference type="InterPro" id="IPR050493">
    <property type="entry name" value="FAD-dep_Monooxygenase_BioMet"/>
</dbReference>
<keyword evidence="1" id="KW-0560">Oxidoreductase</keyword>
<sequence>MFNKQPILVVGGGIAGMSAAIAFRSAGAEVELVDLDPQWRVYGAGITITGPTLRAFKALGILDQVVEAGYTAEGLNVCDVDGEVRHQVMTPRLDGGAVPGAGGILRPTLHRILSERTLALGVKVALGVTVDALEQTDSQANVRFSDGRTGSYALVVGADGLFSRVRDLIFPMAPKPRYTGQACWRLMMARPAAIDRRHFYLGGPVKIGLNPVSRDEMYMFLLHPSEQKLRFDDSELHLRLGQLMEGYGGVLAEIRAGLSPQSRIVYRPLEGILVPQPWYHGRAVLIGDAAHATTPQLASGAGLAVEDALVLQQECSNTPDVAGALACFMRRRFERCRMVVENSLELGRLEVACAPVAVHTALLETSLAELAKPI</sequence>
<dbReference type="Proteomes" id="UP000446768">
    <property type="component" value="Unassembled WGS sequence"/>
</dbReference>
<dbReference type="Gene3D" id="3.50.50.60">
    <property type="entry name" value="FAD/NAD(P)-binding domain"/>
    <property type="match status" value="1"/>
</dbReference>
<evidence type="ECO:0000256" key="2">
    <source>
        <dbReference type="ARBA" id="ARBA00023033"/>
    </source>
</evidence>
<evidence type="ECO:0000256" key="1">
    <source>
        <dbReference type="ARBA" id="ARBA00023002"/>
    </source>
</evidence>
<keyword evidence="2" id="KW-0503">Monooxygenase</keyword>
<accession>A0A7X2IIH4</accession>
<evidence type="ECO:0000259" key="3">
    <source>
        <dbReference type="Pfam" id="PF01494"/>
    </source>
</evidence>
<dbReference type="InterPro" id="IPR002938">
    <property type="entry name" value="FAD-bd"/>
</dbReference>
<dbReference type="SUPFAM" id="SSF51905">
    <property type="entry name" value="FAD/NAD(P)-binding domain"/>
    <property type="match status" value="1"/>
</dbReference>
<evidence type="ECO:0000313" key="4">
    <source>
        <dbReference type="EMBL" id="MRV70445.1"/>
    </source>
</evidence>
<dbReference type="Pfam" id="PF01494">
    <property type="entry name" value="FAD_binding_3"/>
    <property type="match status" value="2"/>
</dbReference>
<dbReference type="InterPro" id="IPR036188">
    <property type="entry name" value="FAD/NAD-bd_sf"/>
</dbReference>
<reference evidence="4 5" key="1">
    <citation type="submission" date="2019-11" db="EMBL/GenBank/DDBJ databases">
        <title>Novel species isolated from a subtropical stream in China.</title>
        <authorList>
            <person name="Lu H."/>
        </authorList>
    </citation>
    <scope>NUCLEOTIDE SEQUENCE [LARGE SCALE GENOMIC DNA]</scope>
    <source>
        <strain evidence="4 5">FT92W</strain>
    </source>
</reference>
<organism evidence="4 5">
    <name type="scientific">Pseudoduganella rivuli</name>
    <dbReference type="NCBI Taxonomy" id="2666085"/>
    <lineage>
        <taxon>Bacteria</taxon>
        <taxon>Pseudomonadati</taxon>
        <taxon>Pseudomonadota</taxon>
        <taxon>Betaproteobacteria</taxon>
        <taxon>Burkholderiales</taxon>
        <taxon>Oxalobacteraceae</taxon>
        <taxon>Telluria group</taxon>
        <taxon>Pseudoduganella</taxon>
    </lineage>
</organism>
<gene>
    <name evidence="4" type="ORF">GJ700_01745</name>
</gene>
<dbReference type="GO" id="GO:0004497">
    <property type="term" value="F:monooxygenase activity"/>
    <property type="evidence" value="ECO:0007669"/>
    <property type="project" value="UniProtKB-KW"/>
</dbReference>
<dbReference type="EMBL" id="WKJJ01000001">
    <property type="protein sequence ID" value="MRV70445.1"/>
    <property type="molecule type" value="Genomic_DNA"/>
</dbReference>
<dbReference type="NCBIfam" id="NF005313">
    <property type="entry name" value="PRK06847.1"/>
    <property type="match status" value="1"/>
</dbReference>
<feature type="domain" description="FAD-binding" evidence="3">
    <location>
        <begin position="276"/>
        <end position="311"/>
    </location>
</feature>
<dbReference type="RefSeq" id="WP_154370917.1">
    <property type="nucleotide sequence ID" value="NZ_WKJJ01000001.1"/>
</dbReference>
<evidence type="ECO:0000313" key="5">
    <source>
        <dbReference type="Proteomes" id="UP000446768"/>
    </source>
</evidence>
<proteinExistence type="predicted"/>
<dbReference type="PRINTS" id="PR00420">
    <property type="entry name" value="RNGMNOXGNASE"/>
</dbReference>
<keyword evidence="5" id="KW-1185">Reference proteome</keyword>